<dbReference type="eggNOG" id="COG3210">
    <property type="taxonomic scope" value="Bacteria"/>
</dbReference>
<dbReference type="RefSeq" id="WP_034961147.1">
    <property type="nucleotide sequence ID" value="NZ_JMIW01000006.1"/>
</dbReference>
<gene>
    <name evidence="3" type="ORF">EH31_14520</name>
</gene>
<dbReference type="OrthoDB" id="7399793at2"/>
<evidence type="ECO:0000256" key="1">
    <source>
        <dbReference type="SAM" id="MobiDB-lite"/>
    </source>
</evidence>
<dbReference type="Gene3D" id="2.160.20.10">
    <property type="entry name" value="Single-stranded right-handed beta-helix, Pectin lyase-like"/>
    <property type="match status" value="1"/>
</dbReference>
<comment type="caution">
    <text evidence="3">The sequence shown here is derived from an EMBL/GenBank/DDBJ whole genome shotgun (WGS) entry which is preliminary data.</text>
</comment>
<feature type="compositionally biased region" description="Acidic residues" evidence="1">
    <location>
        <begin position="2733"/>
        <end position="2800"/>
    </location>
</feature>
<evidence type="ECO:0000313" key="4">
    <source>
        <dbReference type="Proteomes" id="UP000027647"/>
    </source>
</evidence>
<feature type="signal peptide" evidence="2">
    <location>
        <begin position="1"/>
        <end position="24"/>
    </location>
</feature>
<feature type="compositionally biased region" description="Low complexity" evidence="1">
    <location>
        <begin position="2683"/>
        <end position="2705"/>
    </location>
</feature>
<evidence type="ECO:0008006" key="5">
    <source>
        <dbReference type="Google" id="ProtNLM"/>
    </source>
</evidence>
<dbReference type="InterPro" id="IPR012334">
    <property type="entry name" value="Pectin_lyas_fold"/>
</dbReference>
<dbReference type="InterPro" id="IPR011050">
    <property type="entry name" value="Pectin_lyase_fold/virulence"/>
</dbReference>
<keyword evidence="2" id="KW-0732">Signal</keyword>
<dbReference type="EMBL" id="JMIW01000006">
    <property type="protein sequence ID" value="KEO89239.1"/>
    <property type="molecule type" value="Genomic_DNA"/>
</dbReference>
<keyword evidence="4" id="KW-1185">Reference proteome</keyword>
<reference evidence="3 4" key="1">
    <citation type="submission" date="2014-04" db="EMBL/GenBank/DDBJ databases">
        <title>A comprehensive comparison of genomes of Erythrobacter spp. strains.</title>
        <authorList>
            <person name="Zheng Q."/>
        </authorList>
    </citation>
    <scope>NUCLEOTIDE SEQUENCE [LARGE SCALE GENOMIC DNA]</scope>
    <source>
        <strain evidence="3 4">DSM 6997</strain>
    </source>
</reference>
<organism evidence="3 4">
    <name type="scientific">Erythrobacter longus</name>
    <dbReference type="NCBI Taxonomy" id="1044"/>
    <lineage>
        <taxon>Bacteria</taxon>
        <taxon>Pseudomonadati</taxon>
        <taxon>Pseudomonadota</taxon>
        <taxon>Alphaproteobacteria</taxon>
        <taxon>Sphingomonadales</taxon>
        <taxon>Erythrobacteraceae</taxon>
        <taxon>Erythrobacter/Porphyrobacter group</taxon>
        <taxon>Erythrobacter</taxon>
    </lineage>
</organism>
<dbReference type="SUPFAM" id="SSF51126">
    <property type="entry name" value="Pectin lyase-like"/>
    <property type="match status" value="1"/>
</dbReference>
<feature type="compositionally biased region" description="Polar residues" evidence="1">
    <location>
        <begin position="2712"/>
        <end position="2728"/>
    </location>
</feature>
<feature type="compositionally biased region" description="Polar residues" evidence="1">
    <location>
        <begin position="2814"/>
        <end position="2833"/>
    </location>
</feature>
<dbReference type="Proteomes" id="UP000027647">
    <property type="component" value="Unassembled WGS sequence"/>
</dbReference>
<dbReference type="STRING" id="1044.EH31_14520"/>
<feature type="chain" id="PRO_5001696951" description="Autotransporter domain-containing protein" evidence="2">
    <location>
        <begin position="25"/>
        <end position="2853"/>
    </location>
</feature>
<evidence type="ECO:0000256" key="2">
    <source>
        <dbReference type="SAM" id="SignalP"/>
    </source>
</evidence>
<feature type="compositionally biased region" description="Gly residues" evidence="1">
    <location>
        <begin position="1804"/>
        <end position="1823"/>
    </location>
</feature>
<feature type="region of interest" description="Disordered" evidence="1">
    <location>
        <begin position="2683"/>
        <end position="2853"/>
    </location>
</feature>
<sequence length="2853" mass="275437">MSKKHSIALTQSSALALATGLAMAATPAEAQLNDGSFQANGTIIEGSGQIIQDIDLTEVIVESDSVVIDWAPFDDFGSGDIDFQPFGTTAIFRDDGIVTDFAVLNRILPTDLSRRVVFDGTVISEIQGQVGGTVFFYSPGGILVGSNAVFDVGNLGLTTAEPVTDGFGNFILGDTVTFAQSDPTASITIDPGASIFADQNQGSYVALFAPSIVNRGGIFVDGQAALVGGEAGTITFSPDGLFDIQVSIGSEFATPIENTGVIGGGASLDGSSRVYMVAISKNNAATIAISGGSSLGFDVANSAFMDGDTVVLSAGFNVTAGQIESAEASDGIIDITSEDTGFGGGVSFTSSVVGQAASDVILNVRDTLGFEGNATFSGRQVLATLDANVQTGTFGNLVADGDLTLLADRARIGADVGNAQLSLFSGSLADITGNLQVSSIATADGDGNGNGIALASNSGVLVTGPGSQLNVGGDLIAESLADLFNDPLSLRAQSSGALITAENQGSITVGGVTRVRSEAIAGLGGIAQSAAAELFARTGGTITTGELNIASRALGGDGDAMGLQAGDAIGSVARINSSDAGSAITVLNANTIGDPATGELAFLFSEAIGGTGISGNGGNASTADVDLGLGVGALLSLPNVPGNPMTIINRAVGGDTLATEAFGGDATIGRTFFQVFGGTHNLGRVAFLTQAIGGSAAPGVALSNGGNSNSDLLLLNFFDTITAIAIDEVRREAFGGNASDVQGGFAGGGSLNTVELRVTDSELDIGSDLDISQVAIGGIASENGGFASTGQIGVFAQNSVISVAGDATLTNEAIGGVSLNEAVFDPGFAYLEQGGGASSGQTVVSIDSTQINVAGVLDLGSFATGGSARSNLGGNADAQRVFVALNGTTAPSIITANEVLLTSSAEGGSIDSTGNPNSFGTGGNATSGGMLLSFFGGDNLINADVSVLVQSDAGDSGLIQGNGGVSNTGNSSLVADGAGSPAISGNWVSQITSLGGDAPAGFAGNANSGFSEIFAPGGDITITGDASLSAIVEGGDGQTGGNATGSFAQVNPGAGRTIQIGGTLALFNSATGGDGTLGTGGTANSGSQNAEARQGGAITIGNAIQFGSVAVGGNSTNNRGGDAAISSINIGAVDAGSSFTVQGNDPQIASSMTTQAIGGTGGAGTGANGGSAQGGFLSIGAFNDATLTLTSNADPFLISQLARGGDTLGNDALAGEGSQGGISINVNSSTANLGNLEIRTEAFGGSALPGAQRSAGGNVFLGSVGLSFNDADVDVAFSGITIDGVGGDGSGDEFGVGGSAQFGDFSLNVTNTALDIPSELVVQGTARGGNGWAGGDATAPGSSPFLENTIVNIADDLIIDLQATGGLATGAGQAGGSASGQPFVLDLVNSTLAATGSIAFEASTTGGDAQDGDGGSATTSRVDVNISGGSTISATGLLFDGNAVGGSALGQGIGNGGDAFIDPARLNYTFDGTTNVATVDTDVIFASSAQGGNAAAGGGDGGNATAGNGEIYNFTSGTIAISGGIDFFREALGGTAASGIGGSAAVSETDVIAFSGGSLLVDGGLTTTTLARGGDGQAGGDATGGSSRLLARGTLTLGEGLIVNEQVQGGNALASPAPGTAPGAGGNALAGSLQILGGNEATVATSQLTLPSIEVTSSAVGGNGGAGLGGADGGVGGNATGLGGTVLGQAINGILQVNGATRITANATGGQGGTGANGGDGGRASGGFLQIGTSSGGEVPNPPEGSATFTTLDVVNNAVGGNGGSATASGGVGGTGGEAIGGNATLLVRGALVTADSATYTLNGTGGNGGSGSVQGSAEGNGGDGAGGNASLLISEAFTNPGRGAADIGALVINSAGQGGLGAVAGSSEFANGGQLTIEQSDVTIGSITVNLAGDNTPDFLVDDGMGGQVPVPVNPFAVIFTDGANIDFGSITITTPGDVSLVNSGSAATGDVFDIDAGGFAPSTIDTSDPAFVPGVINAASSLVLTSATGHILADTQLATPGDLILNSFGGITTRGLTGGSIFLTLGTGGALDVTSLTASGGGISIEAQDDLATNGNIDAASVLLRSINGTVSIDSAVSLSGDLVAQAALGVNVDAVSAQNVTLTTAAGDIVATGLVTASDLVDLDAGGSIDAQSLIASNGVVDLDALGSVSVANVDALSIIMRAQNGNVAATGALTAEDDIDIEGSGGVAIQMASARTLGLRSLLGNVSSGGQISVDNAANIAANGDVALAGVDAGALGVSAAQGNISVNGSALVDSAANFDAAAGAVTLGEVTAGSILANAGGGAINAGPLNAAGGDVVLNASSNIDLESVDADTLNAVAQGGNITAGPINAGGGAFLEAGTALILGDVTAGIIIGQAAENLSVNGTWQAPVVALTTPALDFGGDGFIDTGSTGQITINSTNPFGVLVGANDGSTFDGLALDLDRLERLTAGNLDVTALGAVGQGNADAATIRLGDLDVTGLTGLADLAFFAGDAVAIEGAFTSSGDLRLRGQLVTLNTEAGRINLGTDGTALTVDAGTFIVGDASVLDGFNAGLSIEDAQALVNAPATAPIEGGVITAGSIILDVGAAAVIQNTGTTELPEGFVIGSPEGLTINSTALTGESTLVILNGQVAGANGANLTGNEAAEAIFAALGDNEGIASGSQINACNFVTCDDVPAAPNGTGELTSSVSASVNGAISAGASGRGSTASTRSGASGDAGSDNAEERSSTGTSRTASNTGTRTASGDTITIDDVDDGGDGPGEFDIEDVEEANETDVSDENEASEEAGDEVEDTEDTEDDSEEEAEEEGSEEEEESEGPTTGPINAPPSIIDTNALEQRGTINDPISGSGNPALLDPDVTVAPTNPEGGQ</sequence>
<proteinExistence type="predicted"/>
<evidence type="ECO:0000313" key="3">
    <source>
        <dbReference type="EMBL" id="KEO89239.1"/>
    </source>
</evidence>
<accession>A0A074M768</accession>
<name>A0A074M768_ERYLO</name>
<protein>
    <recommendedName>
        <fullName evidence="5">Autotransporter domain-containing protein</fullName>
    </recommendedName>
</protein>
<feature type="region of interest" description="Disordered" evidence="1">
    <location>
        <begin position="1803"/>
        <end position="1823"/>
    </location>
</feature>